<evidence type="ECO:0000313" key="1">
    <source>
        <dbReference type="EMBL" id="CAB5219177.1"/>
    </source>
</evidence>
<proteinExistence type="predicted"/>
<accession>A0A6J7WN30</accession>
<reference evidence="1" key="1">
    <citation type="submission" date="2020-05" db="EMBL/GenBank/DDBJ databases">
        <authorList>
            <person name="Chiriac C."/>
            <person name="Salcher M."/>
            <person name="Ghai R."/>
            <person name="Kavagutti S V."/>
        </authorList>
    </citation>
    <scope>NUCLEOTIDE SEQUENCE</scope>
</reference>
<protein>
    <submittedName>
        <fullName evidence="1">Uncharacterized protein</fullName>
    </submittedName>
</protein>
<dbReference type="EMBL" id="LR798267">
    <property type="protein sequence ID" value="CAB5219177.1"/>
    <property type="molecule type" value="Genomic_DNA"/>
</dbReference>
<organism evidence="1">
    <name type="scientific">uncultured Caudovirales phage</name>
    <dbReference type="NCBI Taxonomy" id="2100421"/>
    <lineage>
        <taxon>Viruses</taxon>
        <taxon>Duplodnaviria</taxon>
        <taxon>Heunggongvirae</taxon>
        <taxon>Uroviricota</taxon>
        <taxon>Caudoviricetes</taxon>
        <taxon>Peduoviridae</taxon>
        <taxon>Maltschvirus</taxon>
        <taxon>Maltschvirus maltsch</taxon>
    </lineage>
</organism>
<gene>
    <name evidence="1" type="ORF">UFOVP221_35</name>
</gene>
<name>A0A6J7WN30_9CAUD</name>
<sequence length="92" mass="10303">MTNTTASKFGVWSITPHEVTCFRSAYLSTVDLANIAMAEARDYGKSTTTYSILSEQWREAEHRLITWVHAYAIGRDITFAQAFGAFLKAIGH</sequence>